<feature type="transmembrane region" description="Helical" evidence="2">
    <location>
        <begin position="74"/>
        <end position="103"/>
    </location>
</feature>
<feature type="transmembrane region" description="Helical" evidence="2">
    <location>
        <begin position="32"/>
        <end position="54"/>
    </location>
</feature>
<keyword evidence="2" id="KW-1133">Transmembrane helix</keyword>
<dbReference type="AlphaFoldDB" id="A0A1I3GEZ0"/>
<dbReference type="OrthoDB" id="5405464at2"/>
<dbReference type="Proteomes" id="UP000199377">
    <property type="component" value="Unassembled WGS sequence"/>
</dbReference>
<protein>
    <submittedName>
        <fullName evidence="3">Uncharacterized membrane protein</fullName>
    </submittedName>
</protein>
<organism evidence="3 4">
    <name type="scientific">Albimonas pacifica</name>
    <dbReference type="NCBI Taxonomy" id="1114924"/>
    <lineage>
        <taxon>Bacteria</taxon>
        <taxon>Pseudomonadati</taxon>
        <taxon>Pseudomonadota</taxon>
        <taxon>Alphaproteobacteria</taxon>
        <taxon>Rhodobacterales</taxon>
        <taxon>Paracoccaceae</taxon>
        <taxon>Albimonas</taxon>
    </lineage>
</organism>
<sequence>MSDPMTQDPAPYGEPAEKPSGLRSWDAVKLVYVLYLVGFAVPLCALAGVVIAYAKRDEAAPAEASHMAFQIRSFWVGLGAIVLGAVLTLVLVGWLVMAIWAVWAVARFVTGLLKALDGKPVADPDGYGFTA</sequence>
<accession>A0A1I3GEZ0</accession>
<dbReference type="RefSeq" id="WP_092859976.1">
    <property type="nucleotide sequence ID" value="NZ_FOQH01000005.1"/>
</dbReference>
<evidence type="ECO:0000313" key="3">
    <source>
        <dbReference type="EMBL" id="SFI22095.1"/>
    </source>
</evidence>
<reference evidence="3 4" key="1">
    <citation type="submission" date="2016-10" db="EMBL/GenBank/DDBJ databases">
        <authorList>
            <person name="de Groot N.N."/>
        </authorList>
    </citation>
    <scope>NUCLEOTIDE SEQUENCE [LARGE SCALE GENOMIC DNA]</scope>
    <source>
        <strain evidence="3 4">CGMCC 1.11030</strain>
    </source>
</reference>
<dbReference type="EMBL" id="FOQH01000005">
    <property type="protein sequence ID" value="SFI22095.1"/>
    <property type="molecule type" value="Genomic_DNA"/>
</dbReference>
<proteinExistence type="predicted"/>
<name>A0A1I3GEZ0_9RHOB</name>
<evidence type="ECO:0000313" key="4">
    <source>
        <dbReference type="Proteomes" id="UP000199377"/>
    </source>
</evidence>
<keyword evidence="2" id="KW-0812">Transmembrane</keyword>
<gene>
    <name evidence="3" type="ORF">SAMN05216258_105131</name>
</gene>
<dbReference type="STRING" id="1114924.SAMN05216258_105131"/>
<evidence type="ECO:0000256" key="2">
    <source>
        <dbReference type="SAM" id="Phobius"/>
    </source>
</evidence>
<keyword evidence="2" id="KW-0472">Membrane</keyword>
<keyword evidence="4" id="KW-1185">Reference proteome</keyword>
<feature type="region of interest" description="Disordered" evidence="1">
    <location>
        <begin position="1"/>
        <end position="20"/>
    </location>
</feature>
<evidence type="ECO:0000256" key="1">
    <source>
        <dbReference type="SAM" id="MobiDB-lite"/>
    </source>
</evidence>